<feature type="transmembrane region" description="Helical" evidence="3">
    <location>
        <begin position="57"/>
        <end position="79"/>
    </location>
</feature>
<evidence type="ECO:0000256" key="2">
    <source>
        <dbReference type="ARBA" id="ARBA00005698"/>
    </source>
</evidence>
<dbReference type="Proteomes" id="UP000001311">
    <property type="component" value="Chromosome"/>
</dbReference>
<evidence type="ECO:0000313" key="5">
    <source>
        <dbReference type="Proteomes" id="UP000001311"/>
    </source>
</evidence>
<dbReference type="EMBL" id="CP000683">
    <property type="protein sequence ID" value="ABV85215.1"/>
    <property type="molecule type" value="Genomic_DNA"/>
</dbReference>
<dbReference type="GO" id="GO:0008137">
    <property type="term" value="F:NADH dehydrogenase (ubiquinone) activity"/>
    <property type="evidence" value="ECO:0007669"/>
    <property type="project" value="UniProtKB-UniRule"/>
</dbReference>
<gene>
    <name evidence="4" type="primary">nuoJ</name>
    <name evidence="4" type="ordered locus">RMA_1241</name>
</gene>
<sequence>MNTMPIFFYLFATLITISSLCVVLSKNSVYSVLWLIFAFINGAGLMILLGAEFLAMMLIVIYVGAVAVLFLFVIMMLDMHFNKTITQLKENLALSILIALIMFADLVIIILLGTKNINFNSNVSFAITNNISNTKAIGGVLYTDFMLPFQMAGLILFVAMIACITLTLKKREGVKRQDISKQLRHNKENTVLMTKPILNKGVENIKYE</sequence>
<name>A8F2S9_RICM5</name>
<comment type="similarity">
    <text evidence="2 3">Belongs to the complex I subunit 6 family.</text>
</comment>
<feature type="transmembrane region" description="Helical" evidence="3">
    <location>
        <begin position="32"/>
        <end position="51"/>
    </location>
</feature>
<feature type="transmembrane region" description="Helical" evidence="3">
    <location>
        <begin position="149"/>
        <end position="168"/>
    </location>
</feature>
<evidence type="ECO:0000313" key="4">
    <source>
        <dbReference type="EMBL" id="ABV85215.1"/>
    </source>
</evidence>
<dbReference type="AlphaFoldDB" id="A8F2S9"/>
<dbReference type="GO" id="GO:0005886">
    <property type="term" value="C:plasma membrane"/>
    <property type="evidence" value="ECO:0007669"/>
    <property type="project" value="UniProtKB-SubCell"/>
</dbReference>
<evidence type="ECO:0000256" key="1">
    <source>
        <dbReference type="ARBA" id="ARBA00004651"/>
    </source>
</evidence>
<dbReference type="EC" id="7.1.1.-" evidence="3"/>
<dbReference type="HOGENOM" id="CLU_085957_5_1_5"/>
<keyword evidence="5" id="KW-1185">Reference proteome</keyword>
<keyword evidence="3" id="KW-0874">Quinone</keyword>
<keyword evidence="3" id="KW-0472">Membrane</keyword>
<dbReference type="Gene3D" id="1.20.120.1200">
    <property type="entry name" value="NADH-ubiquinone/plastoquinone oxidoreductase chain 6, subunit NuoJ"/>
    <property type="match status" value="1"/>
</dbReference>
<proteinExistence type="inferred from homology"/>
<comment type="function">
    <text evidence="3">NDH-1 shuttles electrons from NADH, via FMN and iron-sulfur (Fe-S) centers, to quinones in the respiratory chain. Couples the redox reaction to proton translocation (for every two electrons transferred, four hydrogen ions are translocated across the cytoplasmic membrane), and thus conserves the redox energy in a proton gradient.</text>
</comment>
<dbReference type="KEGG" id="rms:RMA_1241"/>
<dbReference type="InterPro" id="IPR042106">
    <property type="entry name" value="Nuo/plastoQ_OxRdtase_6_NuoJ"/>
</dbReference>
<reference evidence="4 5" key="1">
    <citation type="journal article" date="2007" name="Genome Res.">
        <title>Lateral gene transfer between obligate intracellular bacteria: evidence from the Rickettsia massiliae genome.</title>
        <authorList>
            <person name="Blanc G."/>
            <person name="Ogata H."/>
            <person name="Robert C."/>
            <person name="Audic S."/>
            <person name="Claverie J.-M."/>
            <person name="Raoult D."/>
        </authorList>
    </citation>
    <scope>NUCLEOTIDE SEQUENCE [LARGE SCALE GENOMIC DNA]</scope>
    <source>
        <strain evidence="5">Mtu5</strain>
    </source>
</reference>
<dbReference type="InterPro" id="IPR001457">
    <property type="entry name" value="NADH_UbQ/plastoQ_OxRdtase_su6"/>
</dbReference>
<keyword evidence="3" id="KW-1133">Transmembrane helix</keyword>
<dbReference type="PANTHER" id="PTHR33269:SF17">
    <property type="entry name" value="NADH-UBIQUINONE OXIDOREDUCTASE CHAIN 6"/>
    <property type="match status" value="1"/>
</dbReference>
<evidence type="ECO:0000256" key="3">
    <source>
        <dbReference type="RuleBase" id="RU004429"/>
    </source>
</evidence>
<keyword evidence="3" id="KW-0520">NAD</keyword>
<keyword evidence="3" id="KW-1003">Cell membrane</keyword>
<comment type="subcellular location">
    <subcellularLocation>
        <location evidence="1 3">Cell membrane</location>
        <topology evidence="1 3">Multi-pass membrane protein</topology>
    </subcellularLocation>
</comment>
<comment type="catalytic activity">
    <reaction evidence="3">
        <text>a quinone + NADH + 5 H(+)(in) = a quinol + NAD(+) + 4 H(+)(out)</text>
        <dbReference type="Rhea" id="RHEA:57888"/>
        <dbReference type="ChEBI" id="CHEBI:15378"/>
        <dbReference type="ChEBI" id="CHEBI:24646"/>
        <dbReference type="ChEBI" id="CHEBI:57540"/>
        <dbReference type="ChEBI" id="CHEBI:57945"/>
        <dbReference type="ChEBI" id="CHEBI:132124"/>
    </reaction>
</comment>
<protein>
    <recommendedName>
        <fullName evidence="3">NADH-quinone oxidoreductase subunit J</fullName>
        <ecNumber evidence="3">7.1.1.-</ecNumber>
    </recommendedName>
</protein>
<dbReference type="Pfam" id="PF00499">
    <property type="entry name" value="Oxidored_q3"/>
    <property type="match status" value="1"/>
</dbReference>
<accession>A8F2S9</accession>
<feature type="transmembrane region" description="Helical" evidence="3">
    <location>
        <begin position="91"/>
        <end position="112"/>
    </location>
</feature>
<dbReference type="GO" id="GO:0048038">
    <property type="term" value="F:quinone binding"/>
    <property type="evidence" value="ECO:0007669"/>
    <property type="project" value="UniProtKB-UniRule"/>
</dbReference>
<dbReference type="NCBIfam" id="NF005164">
    <property type="entry name" value="PRK06638.1-4"/>
    <property type="match status" value="1"/>
</dbReference>
<feature type="transmembrane region" description="Helical" evidence="3">
    <location>
        <begin position="6"/>
        <end position="25"/>
    </location>
</feature>
<dbReference type="PANTHER" id="PTHR33269">
    <property type="entry name" value="NADH-UBIQUINONE OXIDOREDUCTASE CHAIN 6"/>
    <property type="match status" value="1"/>
</dbReference>
<organism evidence="4 5">
    <name type="scientific">Rickettsia massiliae (strain Mtu5)</name>
    <dbReference type="NCBI Taxonomy" id="416276"/>
    <lineage>
        <taxon>Bacteria</taxon>
        <taxon>Pseudomonadati</taxon>
        <taxon>Pseudomonadota</taxon>
        <taxon>Alphaproteobacteria</taxon>
        <taxon>Rickettsiales</taxon>
        <taxon>Rickettsiaceae</taxon>
        <taxon>Rickettsieae</taxon>
        <taxon>Rickettsia</taxon>
        <taxon>spotted fever group</taxon>
    </lineage>
</organism>
<keyword evidence="3" id="KW-0812">Transmembrane</keyword>